<name>A0ABM0SKZ0_CAMSA</name>
<proteinExistence type="predicted"/>
<dbReference type="InterPro" id="IPR017451">
    <property type="entry name" value="F-box-assoc_interact_dom"/>
</dbReference>
<protein>
    <submittedName>
        <fullName evidence="4">F-box/LRR-repeat/kelch-repeat protein At1g11620</fullName>
    </submittedName>
</protein>
<dbReference type="GeneID" id="104699051"/>
<dbReference type="InterPro" id="IPR036047">
    <property type="entry name" value="F-box-like_dom_sf"/>
</dbReference>
<organism evidence="3 4">
    <name type="scientific">Camelina sativa</name>
    <name type="common">False flax</name>
    <name type="synonym">Myagrum sativum</name>
    <dbReference type="NCBI Taxonomy" id="90675"/>
    <lineage>
        <taxon>Eukaryota</taxon>
        <taxon>Viridiplantae</taxon>
        <taxon>Streptophyta</taxon>
        <taxon>Embryophyta</taxon>
        <taxon>Tracheophyta</taxon>
        <taxon>Spermatophyta</taxon>
        <taxon>Magnoliopsida</taxon>
        <taxon>eudicotyledons</taxon>
        <taxon>Gunneridae</taxon>
        <taxon>Pentapetalae</taxon>
        <taxon>rosids</taxon>
        <taxon>malvids</taxon>
        <taxon>Brassicales</taxon>
        <taxon>Brassicaceae</taxon>
        <taxon>Camelineae</taxon>
        <taxon>Camelina</taxon>
    </lineage>
</organism>
<dbReference type="InterPro" id="IPR006527">
    <property type="entry name" value="F-box-assoc_dom_typ1"/>
</dbReference>
<evidence type="ECO:0000313" key="4">
    <source>
        <dbReference type="RefSeq" id="XP_010412707.1"/>
    </source>
</evidence>
<dbReference type="PANTHER" id="PTHR31672">
    <property type="entry name" value="BNACNNG10540D PROTEIN"/>
    <property type="match status" value="1"/>
</dbReference>
<dbReference type="SUPFAM" id="SSF81383">
    <property type="entry name" value="F-box domain"/>
    <property type="match status" value="1"/>
</dbReference>
<reference evidence="4" key="2">
    <citation type="submission" date="2025-08" db="UniProtKB">
        <authorList>
            <consortium name="RefSeq"/>
        </authorList>
    </citation>
    <scope>IDENTIFICATION</scope>
    <source>
        <tissue evidence="4">Leaf</tissue>
    </source>
</reference>
<feature type="domain" description="F-box" evidence="1">
    <location>
        <begin position="5"/>
        <end position="34"/>
    </location>
</feature>
<dbReference type="PANTHER" id="PTHR31672:SF13">
    <property type="entry name" value="F-BOX PROTEIN CPR30-LIKE"/>
    <property type="match status" value="1"/>
</dbReference>
<dbReference type="InterPro" id="IPR001810">
    <property type="entry name" value="F-box_dom"/>
</dbReference>
<dbReference type="Pfam" id="PF00646">
    <property type="entry name" value="F-box"/>
    <property type="match status" value="1"/>
</dbReference>
<reference evidence="3" key="1">
    <citation type="journal article" date="2014" name="Nat. Commun.">
        <title>The emerging biofuel crop Camelina sativa retains a highly undifferentiated hexaploid genome structure.</title>
        <authorList>
            <person name="Kagale S."/>
            <person name="Koh C."/>
            <person name="Nixon J."/>
            <person name="Bollina V."/>
            <person name="Clarke W.E."/>
            <person name="Tuteja R."/>
            <person name="Spillane C."/>
            <person name="Robinson S.J."/>
            <person name="Links M.G."/>
            <person name="Clarke C."/>
            <person name="Higgins E.E."/>
            <person name="Huebert T."/>
            <person name="Sharpe A.G."/>
            <person name="Parkin I.A."/>
        </authorList>
    </citation>
    <scope>NUCLEOTIDE SEQUENCE [LARGE SCALE GENOMIC DNA]</scope>
    <source>
        <strain evidence="3">cv. DH55</strain>
    </source>
</reference>
<dbReference type="InterPro" id="IPR050796">
    <property type="entry name" value="SCF_F-box_component"/>
</dbReference>
<evidence type="ECO:0000259" key="2">
    <source>
        <dbReference type="Pfam" id="PF07734"/>
    </source>
</evidence>
<sequence length="248" mass="29150">MEVTLPRDLEDEILSRVPDKSLARFRCGCKQWNTQLVEETFLEQHSSRMHNYSGCGEDQIIIKGARNRINSVASPSLTVQNLTLINKRLMVHEFGNRVRVYKIVHCTGLLLCVMENQLLVWNPFLKVTRWVKCSSDFHRFDDAYGIGFIRQSPTQHNYKIVRFRCPHNSRDRPPRIEVYEFLSNRWKVITNHISFDWHLRVPLSGVSLGGNSYWIGLREDSTAFIQCFDFSKERFQPLGHLPFRFDEC</sequence>
<dbReference type="NCBIfam" id="TIGR01640">
    <property type="entry name" value="F_box_assoc_1"/>
    <property type="match status" value="1"/>
</dbReference>
<accession>A0ABM0SKZ0</accession>
<feature type="domain" description="F-box associated beta-propeller type 1" evidence="2">
    <location>
        <begin position="69"/>
        <end position="246"/>
    </location>
</feature>
<dbReference type="Pfam" id="PF07734">
    <property type="entry name" value="FBA_1"/>
    <property type="match status" value="1"/>
</dbReference>
<evidence type="ECO:0000259" key="1">
    <source>
        <dbReference type="Pfam" id="PF00646"/>
    </source>
</evidence>
<keyword evidence="3" id="KW-1185">Reference proteome</keyword>
<gene>
    <name evidence="4" type="primary">LOC104699051</name>
</gene>
<dbReference type="RefSeq" id="XP_010412707.1">
    <property type="nucleotide sequence ID" value="XM_010414405.1"/>
</dbReference>
<evidence type="ECO:0000313" key="3">
    <source>
        <dbReference type="Proteomes" id="UP000694864"/>
    </source>
</evidence>
<dbReference type="Proteomes" id="UP000694864">
    <property type="component" value="Chromosome 6"/>
</dbReference>